<comment type="caution">
    <text evidence="2">The sequence shown here is derived from an EMBL/GenBank/DDBJ whole genome shotgun (WGS) entry which is preliminary data.</text>
</comment>
<evidence type="ECO:0000313" key="2">
    <source>
        <dbReference type="EMBL" id="RSH79847.1"/>
    </source>
</evidence>
<protein>
    <submittedName>
        <fullName evidence="2">Uncharacterized protein</fullName>
    </submittedName>
</protein>
<proteinExistence type="predicted"/>
<name>A0A427XMB0_9TREE</name>
<evidence type="ECO:0000256" key="1">
    <source>
        <dbReference type="SAM" id="MobiDB-lite"/>
    </source>
</evidence>
<dbReference type="RefSeq" id="XP_028474956.1">
    <property type="nucleotide sequence ID" value="XM_028624788.1"/>
</dbReference>
<gene>
    <name evidence="2" type="ORF">EHS24_009508</name>
</gene>
<dbReference type="GeneID" id="39594051"/>
<reference evidence="2 3" key="1">
    <citation type="submission" date="2018-11" db="EMBL/GenBank/DDBJ databases">
        <title>Genome sequence of Apiotrichum porosum DSM 27194.</title>
        <authorList>
            <person name="Aliyu H."/>
            <person name="Gorte O."/>
            <person name="Ochsenreither K."/>
        </authorList>
    </citation>
    <scope>NUCLEOTIDE SEQUENCE [LARGE SCALE GENOMIC DNA]</scope>
    <source>
        <strain evidence="2 3">DSM 27194</strain>
    </source>
</reference>
<sequence length="178" mass="19478">MVWFKIMRVCVRIEVSKSQRRHKRYLGTESAQKKNGLGAGWSTAFVQAPPRPKHVKVMGRSLRAYRPSVSYVSPGPTTLPRTLDTSASLQKVEIGLPGIETGGSKAPGGARIRRQPHLAPHSRFSSSPPSPVFRPCPATTQMSPWPKRKASYPTRARTWDLGHGEVSSATLISVAAPK</sequence>
<keyword evidence="3" id="KW-1185">Reference proteome</keyword>
<dbReference type="Proteomes" id="UP000279236">
    <property type="component" value="Unassembled WGS sequence"/>
</dbReference>
<organism evidence="2 3">
    <name type="scientific">Apiotrichum porosum</name>
    <dbReference type="NCBI Taxonomy" id="105984"/>
    <lineage>
        <taxon>Eukaryota</taxon>
        <taxon>Fungi</taxon>
        <taxon>Dikarya</taxon>
        <taxon>Basidiomycota</taxon>
        <taxon>Agaricomycotina</taxon>
        <taxon>Tremellomycetes</taxon>
        <taxon>Trichosporonales</taxon>
        <taxon>Trichosporonaceae</taxon>
        <taxon>Apiotrichum</taxon>
    </lineage>
</organism>
<feature type="region of interest" description="Disordered" evidence="1">
    <location>
        <begin position="117"/>
        <end position="150"/>
    </location>
</feature>
<accession>A0A427XMB0</accession>
<evidence type="ECO:0000313" key="3">
    <source>
        <dbReference type="Proteomes" id="UP000279236"/>
    </source>
</evidence>
<dbReference type="EMBL" id="RSCE01000009">
    <property type="protein sequence ID" value="RSH79847.1"/>
    <property type="molecule type" value="Genomic_DNA"/>
</dbReference>
<dbReference type="AlphaFoldDB" id="A0A427XMB0"/>